<feature type="domain" description="Reverse transcriptase" evidence="7">
    <location>
        <begin position="472"/>
        <end position="650"/>
    </location>
</feature>
<evidence type="ECO:0000256" key="5">
    <source>
        <dbReference type="ARBA" id="ARBA00023268"/>
    </source>
</evidence>
<evidence type="ECO:0000256" key="2">
    <source>
        <dbReference type="ARBA" id="ARBA00022695"/>
    </source>
</evidence>
<keyword evidence="5" id="KW-0511">Multifunctional enzyme</keyword>
<evidence type="ECO:0000313" key="9">
    <source>
        <dbReference type="Proteomes" id="UP000069940"/>
    </source>
</evidence>
<keyword evidence="3" id="KW-0540">Nuclease</keyword>
<dbReference type="Gene3D" id="2.40.70.10">
    <property type="entry name" value="Acid Proteases"/>
    <property type="match status" value="1"/>
</dbReference>
<evidence type="ECO:0000256" key="4">
    <source>
        <dbReference type="ARBA" id="ARBA00022759"/>
    </source>
</evidence>
<dbReference type="InterPro" id="IPR043502">
    <property type="entry name" value="DNA/RNA_pol_sf"/>
</dbReference>
<dbReference type="InterPro" id="IPR050951">
    <property type="entry name" value="Retrovirus_Pol_polyprotein"/>
</dbReference>
<dbReference type="SUPFAM" id="SSF50630">
    <property type="entry name" value="Acid proteases"/>
    <property type="match status" value="1"/>
</dbReference>
<accession>A0ABM1ZN62</accession>
<dbReference type="Pfam" id="PF17919">
    <property type="entry name" value="RT_RNaseH_2"/>
    <property type="match status" value="1"/>
</dbReference>
<reference evidence="8" key="2">
    <citation type="submission" date="2025-05" db="UniProtKB">
        <authorList>
            <consortium name="EnsemblMetazoa"/>
        </authorList>
    </citation>
    <scope>IDENTIFICATION</scope>
    <source>
        <strain evidence="8">Foshan</strain>
    </source>
</reference>
<dbReference type="InterPro" id="IPR034128">
    <property type="entry name" value="K02A2.6-like"/>
</dbReference>
<dbReference type="RefSeq" id="XP_062711287.1">
    <property type="nucleotide sequence ID" value="XM_062855303.1"/>
</dbReference>
<dbReference type="CDD" id="cd05484">
    <property type="entry name" value="retropepsin_like_LTR_2"/>
    <property type="match status" value="1"/>
</dbReference>
<proteinExistence type="predicted"/>
<keyword evidence="2" id="KW-0548">Nucleotidyltransferase</keyword>
<keyword evidence="4" id="KW-0255">Endonuclease</keyword>
<keyword evidence="9" id="KW-1185">Reference proteome</keyword>
<dbReference type="InterPro" id="IPR041577">
    <property type="entry name" value="RT_RNaseH_2"/>
</dbReference>
<evidence type="ECO:0000259" key="7">
    <source>
        <dbReference type="PROSITE" id="PS50878"/>
    </source>
</evidence>
<dbReference type="Gene3D" id="3.30.70.270">
    <property type="match status" value="2"/>
</dbReference>
<reference evidence="9" key="1">
    <citation type="journal article" date="2015" name="Proc. Natl. Acad. Sci. U.S.A.">
        <title>Genome sequence of the Asian Tiger mosquito, Aedes albopictus, reveals insights into its biology, genetics, and evolution.</title>
        <authorList>
            <person name="Chen X.G."/>
            <person name="Jiang X."/>
            <person name="Gu J."/>
            <person name="Xu M."/>
            <person name="Wu Y."/>
            <person name="Deng Y."/>
            <person name="Zhang C."/>
            <person name="Bonizzoni M."/>
            <person name="Dermauw W."/>
            <person name="Vontas J."/>
            <person name="Armbruster P."/>
            <person name="Huang X."/>
            <person name="Yang Y."/>
            <person name="Zhang H."/>
            <person name="He W."/>
            <person name="Peng H."/>
            <person name="Liu Y."/>
            <person name="Wu K."/>
            <person name="Chen J."/>
            <person name="Lirakis M."/>
            <person name="Topalis P."/>
            <person name="Van Leeuwen T."/>
            <person name="Hall A.B."/>
            <person name="Jiang X."/>
            <person name="Thorpe C."/>
            <person name="Mueller R.L."/>
            <person name="Sun C."/>
            <person name="Waterhouse R.M."/>
            <person name="Yan G."/>
            <person name="Tu Z.J."/>
            <person name="Fang X."/>
            <person name="James A.A."/>
        </authorList>
    </citation>
    <scope>NUCLEOTIDE SEQUENCE [LARGE SCALE GENOMIC DNA]</scope>
    <source>
        <strain evidence="9">Foshan</strain>
    </source>
</reference>
<dbReference type="PANTHER" id="PTHR37984:SF5">
    <property type="entry name" value="PROTEIN NYNRIN-LIKE"/>
    <property type="match status" value="1"/>
</dbReference>
<dbReference type="GeneID" id="134289460"/>
<dbReference type="CDD" id="cd01647">
    <property type="entry name" value="RT_LTR"/>
    <property type="match status" value="1"/>
</dbReference>
<evidence type="ECO:0000256" key="3">
    <source>
        <dbReference type="ARBA" id="ARBA00022722"/>
    </source>
</evidence>
<dbReference type="Pfam" id="PF23309">
    <property type="entry name" value="DUF7083"/>
    <property type="match status" value="1"/>
</dbReference>
<dbReference type="InterPro" id="IPR055510">
    <property type="entry name" value="DUF7083"/>
</dbReference>
<name>A0ABM1ZN62_AEDAL</name>
<dbReference type="EnsemblMetazoa" id="AALFPA23_020104.R29607">
    <property type="protein sequence ID" value="AALFPA23_020104.P29607"/>
    <property type="gene ID" value="AALFPA23_020104"/>
</dbReference>
<dbReference type="PROSITE" id="PS50878">
    <property type="entry name" value="RT_POL"/>
    <property type="match status" value="1"/>
</dbReference>
<dbReference type="InterPro" id="IPR021109">
    <property type="entry name" value="Peptidase_aspartic_dom_sf"/>
</dbReference>
<evidence type="ECO:0000313" key="8">
    <source>
        <dbReference type="EnsemblMetazoa" id="AALFPA23_020104.P29607"/>
    </source>
</evidence>
<feature type="region of interest" description="Disordered" evidence="6">
    <location>
        <begin position="254"/>
        <end position="280"/>
    </location>
</feature>
<dbReference type="InterPro" id="IPR000477">
    <property type="entry name" value="RT_dom"/>
</dbReference>
<keyword evidence="1" id="KW-0808">Transferase</keyword>
<protein>
    <recommendedName>
        <fullName evidence="7">Reverse transcriptase domain-containing protein</fullName>
    </recommendedName>
</protein>
<organism evidence="8 9">
    <name type="scientific">Aedes albopictus</name>
    <name type="common">Asian tiger mosquito</name>
    <name type="synonym">Stegomyia albopicta</name>
    <dbReference type="NCBI Taxonomy" id="7160"/>
    <lineage>
        <taxon>Eukaryota</taxon>
        <taxon>Metazoa</taxon>
        <taxon>Ecdysozoa</taxon>
        <taxon>Arthropoda</taxon>
        <taxon>Hexapoda</taxon>
        <taxon>Insecta</taxon>
        <taxon>Pterygota</taxon>
        <taxon>Neoptera</taxon>
        <taxon>Endopterygota</taxon>
        <taxon>Diptera</taxon>
        <taxon>Nematocera</taxon>
        <taxon>Culicoidea</taxon>
        <taxon>Culicidae</taxon>
        <taxon>Culicinae</taxon>
        <taxon>Aedini</taxon>
        <taxon>Aedes</taxon>
        <taxon>Stegomyia</taxon>
    </lineage>
</organism>
<dbReference type="Pfam" id="PF00078">
    <property type="entry name" value="RVT_1"/>
    <property type="match status" value="1"/>
</dbReference>
<evidence type="ECO:0000256" key="6">
    <source>
        <dbReference type="SAM" id="MobiDB-lite"/>
    </source>
</evidence>
<dbReference type="InterPro" id="IPR043128">
    <property type="entry name" value="Rev_trsase/Diguanyl_cyclase"/>
</dbReference>
<sequence>MATNEELQAAILQMTRLLQRLAVPQATNPEQVLESLSTNISEFSFDPENGTTFEKWFARYADLFESDARSLDDAAKVRLLLRKLDTASHSRYVNYILPKLPRDVSFADTVKTLTKIFGKQTSVFNKRYQCLQLVKSETDDIISYGGKVNRACEEFEFQDLKIDQFKCLIFVCGLKAPRYADIRARLLSRIEAFRTEKKPGNRPPRTESKSSPRTLCWQCGQMHYVRDCSFSDHLCKVCNRVGHKEGYCGCVKKSLSDSSTPPHEKKQYQKKKKPGSRSQAKGIFVNHIANTTRRRKYVTITINNVTIPLQLDSASDITVISKATWQHLGRPKLTPSSIEASNASGGQLALIGEFNCEVTLNGMVKRGQCFVTSSPDLNVLGIDWIETFNLWSVPFDSLCGQVAAAPGPCFDEVTAQLQADHQAVFDSSLGHCKKTKVKLFLKPNAKPVFCSKRPVPFNTVPLVDAELTRLQTLGIITPIDFSEWAAPIVAVRKPNGKVRICADYSTGLNEALESNHYPLPTPEEIFAQLNGSVVFSVIDLSDAYLQVEVDEESRKLLTINTHRGLFQFNRLAPGVKSAPGAFQRLVDGMIADIPGVRTFLDDAIIFGPTWEAHKASLDMLLQRLEEYGFHVKLEKCRFFQTELGYLGHIVDCNGIRPDPEKLQAIASIPAPTNVSELRSFLRAVNFYGRFVRNMHEIRHPLDKLLKKDAKWQWNSDCQRSFERFKQILQSDMLLTHYDPKLPIIVAADASSTGIGAVIFHEFPNGHLKAIQHASRSLTPAEQGYGQPEKEALALTYGVTKFHNHCYPSLV</sequence>
<evidence type="ECO:0000256" key="1">
    <source>
        <dbReference type="ARBA" id="ARBA00022679"/>
    </source>
</evidence>
<keyword evidence="4" id="KW-0378">Hydrolase</keyword>
<dbReference type="SUPFAM" id="SSF56672">
    <property type="entry name" value="DNA/RNA polymerases"/>
    <property type="match status" value="1"/>
</dbReference>
<dbReference type="Gene3D" id="3.10.10.10">
    <property type="entry name" value="HIV Type 1 Reverse Transcriptase, subunit A, domain 1"/>
    <property type="match status" value="1"/>
</dbReference>
<dbReference type="PANTHER" id="PTHR37984">
    <property type="entry name" value="PROTEIN CBG26694"/>
    <property type="match status" value="1"/>
</dbReference>
<dbReference type="Proteomes" id="UP000069940">
    <property type="component" value="Unassembled WGS sequence"/>
</dbReference>